<keyword evidence="2 5" id="KW-0808">Transferase</keyword>
<dbReference type="EMBL" id="JACJFM010000021">
    <property type="protein sequence ID" value="MBB1487926.1"/>
    <property type="molecule type" value="Genomic_DNA"/>
</dbReference>
<feature type="binding site" evidence="2">
    <location>
        <begin position="121"/>
        <end position="122"/>
    </location>
    <ligand>
        <name>ATP</name>
        <dbReference type="ChEBI" id="CHEBI:30616"/>
    </ligand>
</feature>
<feature type="binding site" evidence="2">
    <location>
        <position position="75"/>
    </location>
    <ligand>
        <name>Mg(2+)</name>
        <dbReference type="ChEBI" id="CHEBI:18420"/>
        <label>4</label>
    </ligand>
</feature>
<dbReference type="Gene3D" id="3.90.650.10">
    <property type="entry name" value="PurM-like C-terminal domain"/>
    <property type="match status" value="1"/>
</dbReference>
<keyword evidence="2 5" id="KW-0418">Kinase</keyword>
<dbReference type="NCBIfam" id="TIGR01379">
    <property type="entry name" value="thiL"/>
    <property type="match status" value="1"/>
</dbReference>
<keyword evidence="2" id="KW-0479">Metal-binding</keyword>
<proteinExistence type="inferred from homology"/>
<dbReference type="InterPro" id="IPR010918">
    <property type="entry name" value="PurM-like_C_dom"/>
</dbReference>
<feature type="binding site" evidence="2">
    <location>
        <position position="146"/>
    </location>
    <ligand>
        <name>ATP</name>
        <dbReference type="ChEBI" id="CHEBI:30616"/>
    </ligand>
</feature>
<comment type="caution">
    <text evidence="5">The sequence shown here is derived from an EMBL/GenBank/DDBJ whole genome shotgun (WGS) entry which is preliminary data.</text>
</comment>
<dbReference type="InterPro" id="IPR036676">
    <property type="entry name" value="PurM-like_C_sf"/>
</dbReference>
<dbReference type="GO" id="GO:0005524">
    <property type="term" value="F:ATP binding"/>
    <property type="evidence" value="ECO:0007669"/>
    <property type="project" value="UniProtKB-UniRule"/>
</dbReference>
<feature type="binding site" evidence="2">
    <location>
        <position position="210"/>
    </location>
    <ligand>
        <name>Mg(2+)</name>
        <dbReference type="ChEBI" id="CHEBI:18420"/>
        <label>3</label>
    </ligand>
</feature>
<keyword evidence="2" id="KW-0067">ATP-binding</keyword>
<dbReference type="AlphaFoldDB" id="A0A839IUX8"/>
<dbReference type="InterPro" id="IPR016188">
    <property type="entry name" value="PurM-like_N"/>
</dbReference>
<dbReference type="GO" id="GO:0009228">
    <property type="term" value="P:thiamine biosynthetic process"/>
    <property type="evidence" value="ECO:0007669"/>
    <property type="project" value="UniProtKB-KW"/>
</dbReference>
<dbReference type="GO" id="GO:0009030">
    <property type="term" value="F:thiamine-phosphate kinase activity"/>
    <property type="evidence" value="ECO:0007669"/>
    <property type="project" value="UniProtKB-UniRule"/>
</dbReference>
<feature type="binding site" evidence="2">
    <location>
        <position position="75"/>
    </location>
    <ligand>
        <name>Mg(2+)</name>
        <dbReference type="ChEBI" id="CHEBI:18420"/>
        <label>2</label>
    </ligand>
</feature>
<comment type="catalytic activity">
    <reaction evidence="2">
        <text>thiamine phosphate + ATP = thiamine diphosphate + ADP</text>
        <dbReference type="Rhea" id="RHEA:15913"/>
        <dbReference type="ChEBI" id="CHEBI:30616"/>
        <dbReference type="ChEBI" id="CHEBI:37575"/>
        <dbReference type="ChEBI" id="CHEBI:58937"/>
        <dbReference type="ChEBI" id="CHEBI:456216"/>
        <dbReference type="EC" id="2.7.4.16"/>
    </reaction>
</comment>
<feature type="domain" description="PurM-like N-terminal" evidence="3">
    <location>
        <begin position="28"/>
        <end position="137"/>
    </location>
</feature>
<comment type="caution">
    <text evidence="2">Lacks conserved residue(s) required for the propagation of feature annotation.</text>
</comment>
<evidence type="ECO:0000259" key="4">
    <source>
        <dbReference type="Pfam" id="PF02769"/>
    </source>
</evidence>
<evidence type="ECO:0000256" key="2">
    <source>
        <dbReference type="HAMAP-Rule" id="MF_02128"/>
    </source>
</evidence>
<gene>
    <name evidence="2 5" type="primary">thiL</name>
    <name evidence="5" type="ORF">H4O21_15070</name>
</gene>
<evidence type="ECO:0000313" key="6">
    <source>
        <dbReference type="Proteomes" id="UP000565262"/>
    </source>
</evidence>
<dbReference type="PIRSF" id="PIRSF005303">
    <property type="entry name" value="Thiam_monoph_kin"/>
    <property type="match status" value="1"/>
</dbReference>
<feature type="binding site" evidence="2">
    <location>
        <position position="261"/>
    </location>
    <ligand>
        <name>substrate</name>
    </ligand>
</feature>
<dbReference type="EC" id="2.7.4.16" evidence="2"/>
<feature type="binding site" evidence="2">
    <location>
        <position position="213"/>
    </location>
    <ligand>
        <name>Mg(2+)</name>
        <dbReference type="ChEBI" id="CHEBI:18420"/>
        <label>5</label>
    </ligand>
</feature>
<dbReference type="Pfam" id="PF00586">
    <property type="entry name" value="AIRS"/>
    <property type="match status" value="1"/>
</dbReference>
<comment type="pathway">
    <text evidence="2">Cofactor biosynthesis; thiamine diphosphate biosynthesis; thiamine diphosphate from thiamine phosphate: step 1/1.</text>
</comment>
<accession>A0A839IUX8</accession>
<dbReference type="PANTHER" id="PTHR30270:SF0">
    <property type="entry name" value="THIAMINE-MONOPHOSPHATE KINASE"/>
    <property type="match status" value="1"/>
</dbReference>
<sequence length="318" mass="34190">MSEFELIRRYFCSEILQPERRDVCLGIGDDCALISVPEGKQLVVSVDTSVAGVHFPEDADPYDIGWRALAVSLSDLAAMGAKPAWFTLALTLPEGKGEWLESFSQGISDLARRFGIALVGGDTTRGALSVTVQVQGYVSPGAAWKRSGAKPGDLIYVSGPLGEAAGGLEVVLNPELDLPEYQSLKQAYLRPEPRFDLLSSLSGRVRAAIDISDGFLADLNHVLKASGVGAVLDPGRIPISSSLKSLFGEDRAFEMAISGGDDYQLCFMISPKRRLELEVCADQCHLQLYPVGVITSTPGIEGLNHFNSAGFDHFGRNN</sequence>
<feature type="binding site" evidence="2">
    <location>
        <position position="30"/>
    </location>
    <ligand>
        <name>Mg(2+)</name>
        <dbReference type="ChEBI" id="CHEBI:18420"/>
        <label>4</label>
    </ligand>
</feature>
<dbReference type="PANTHER" id="PTHR30270">
    <property type="entry name" value="THIAMINE-MONOPHOSPHATE KINASE"/>
    <property type="match status" value="1"/>
</dbReference>
<comment type="miscellaneous">
    <text evidence="2">Reaction mechanism of ThiL seems to utilize a direct, inline transfer of the gamma-phosphate of ATP to TMP rather than a phosphorylated enzyme intermediate.</text>
</comment>
<feature type="binding site" evidence="2">
    <location>
        <position position="54"/>
    </location>
    <ligand>
        <name>substrate</name>
    </ligand>
</feature>
<dbReference type="Pfam" id="PF02769">
    <property type="entry name" value="AIRS_C"/>
    <property type="match status" value="1"/>
</dbReference>
<comment type="similarity">
    <text evidence="2">Belongs to the thiamine-monophosphate kinase family.</text>
</comment>
<organism evidence="5 6">
    <name type="scientific">Oceanospirillum sediminis</name>
    <dbReference type="NCBI Taxonomy" id="2760088"/>
    <lineage>
        <taxon>Bacteria</taxon>
        <taxon>Pseudomonadati</taxon>
        <taxon>Pseudomonadota</taxon>
        <taxon>Gammaproteobacteria</taxon>
        <taxon>Oceanospirillales</taxon>
        <taxon>Oceanospirillaceae</taxon>
        <taxon>Oceanospirillum</taxon>
    </lineage>
</organism>
<keyword evidence="2" id="KW-0547">Nucleotide-binding</keyword>
<dbReference type="InterPro" id="IPR006283">
    <property type="entry name" value="ThiL-like"/>
</dbReference>
<keyword evidence="2" id="KW-0460">Magnesium</keyword>
<feature type="binding site" evidence="2">
    <location>
        <position position="47"/>
    </location>
    <ligand>
        <name>Mg(2+)</name>
        <dbReference type="ChEBI" id="CHEBI:18420"/>
        <label>1</label>
    </ligand>
</feature>
<feature type="domain" description="PurM-like C-terminal" evidence="4">
    <location>
        <begin position="150"/>
        <end position="300"/>
    </location>
</feature>
<feature type="binding site" evidence="2">
    <location>
        <position position="212"/>
    </location>
    <ligand>
        <name>ATP</name>
        <dbReference type="ChEBI" id="CHEBI:30616"/>
    </ligand>
</feature>
<dbReference type="Proteomes" id="UP000565262">
    <property type="component" value="Unassembled WGS sequence"/>
</dbReference>
<dbReference type="UniPathway" id="UPA00060">
    <property type="reaction ID" value="UER00142"/>
</dbReference>
<protein>
    <recommendedName>
        <fullName evidence="2">Thiamine-monophosphate kinase</fullName>
        <shortName evidence="2">TMP kinase</shortName>
        <shortName evidence="2">Thiamine-phosphate kinase</shortName>
        <ecNumber evidence="2">2.7.4.16</ecNumber>
    </recommendedName>
</protein>
<evidence type="ECO:0000259" key="3">
    <source>
        <dbReference type="Pfam" id="PF00586"/>
    </source>
</evidence>
<evidence type="ECO:0000256" key="1">
    <source>
        <dbReference type="ARBA" id="ARBA00022977"/>
    </source>
</evidence>
<dbReference type="InterPro" id="IPR036921">
    <property type="entry name" value="PurM-like_N_sf"/>
</dbReference>
<comment type="function">
    <text evidence="2">Catalyzes the ATP-dependent phosphorylation of thiamine-monophosphate (TMP) to form thiamine-pyrophosphate (TPP), the active form of vitamin B1.</text>
</comment>
<dbReference type="Gene3D" id="3.30.1330.10">
    <property type="entry name" value="PurM-like, N-terminal domain"/>
    <property type="match status" value="1"/>
</dbReference>
<feature type="binding site" evidence="2">
    <location>
        <position position="75"/>
    </location>
    <ligand>
        <name>Mg(2+)</name>
        <dbReference type="ChEBI" id="CHEBI:18420"/>
        <label>3</label>
    </ligand>
</feature>
<evidence type="ECO:0000313" key="5">
    <source>
        <dbReference type="EMBL" id="MBB1487926.1"/>
    </source>
</evidence>
<feature type="binding site" evidence="2">
    <location>
        <position position="30"/>
    </location>
    <ligand>
        <name>Mg(2+)</name>
        <dbReference type="ChEBI" id="CHEBI:18420"/>
        <label>3</label>
    </ligand>
</feature>
<dbReference type="GO" id="GO:0009229">
    <property type="term" value="P:thiamine diphosphate biosynthetic process"/>
    <property type="evidence" value="ECO:0007669"/>
    <property type="project" value="UniProtKB-UniRule"/>
</dbReference>
<dbReference type="GO" id="GO:0000287">
    <property type="term" value="F:magnesium ion binding"/>
    <property type="evidence" value="ECO:0007669"/>
    <property type="project" value="UniProtKB-UniRule"/>
</dbReference>
<keyword evidence="1 2" id="KW-0784">Thiamine biosynthesis</keyword>
<dbReference type="CDD" id="cd02194">
    <property type="entry name" value="ThiL"/>
    <property type="match status" value="1"/>
</dbReference>
<feature type="binding site" evidence="2">
    <location>
        <position position="47"/>
    </location>
    <ligand>
        <name>Mg(2+)</name>
        <dbReference type="ChEBI" id="CHEBI:18420"/>
        <label>2</label>
    </ligand>
</feature>
<dbReference type="HAMAP" id="MF_02128">
    <property type="entry name" value="TMP_kinase"/>
    <property type="match status" value="1"/>
</dbReference>
<keyword evidence="6" id="KW-1185">Reference proteome</keyword>
<name>A0A839IUX8_9GAMM</name>
<feature type="binding site" evidence="2">
    <location>
        <position position="45"/>
    </location>
    <ligand>
        <name>Mg(2+)</name>
        <dbReference type="ChEBI" id="CHEBI:18420"/>
        <label>4</label>
    </ligand>
</feature>
<reference evidence="5 6" key="1">
    <citation type="submission" date="2020-08" db="EMBL/GenBank/DDBJ databases">
        <title>Oceanospirillum sp. nov. isolated from marine sediment.</title>
        <authorList>
            <person name="Ji X."/>
        </authorList>
    </citation>
    <scope>NUCLEOTIDE SEQUENCE [LARGE SCALE GENOMIC DNA]</scope>
    <source>
        <strain evidence="5 6">D5</strain>
    </source>
</reference>
<dbReference type="SUPFAM" id="SSF55326">
    <property type="entry name" value="PurM N-terminal domain-like"/>
    <property type="match status" value="1"/>
</dbReference>
<feature type="binding site" evidence="2">
    <location>
        <position position="122"/>
    </location>
    <ligand>
        <name>Mg(2+)</name>
        <dbReference type="ChEBI" id="CHEBI:18420"/>
        <label>1</label>
    </ligand>
</feature>
<dbReference type="RefSeq" id="WP_182809705.1">
    <property type="nucleotide sequence ID" value="NZ_JACJFM010000021.1"/>
</dbReference>
<dbReference type="SUPFAM" id="SSF56042">
    <property type="entry name" value="PurM C-terminal domain-like"/>
    <property type="match status" value="1"/>
</dbReference>
<feature type="binding site" evidence="2">
    <location>
        <position position="311"/>
    </location>
    <ligand>
        <name>substrate</name>
    </ligand>
</feature>